<keyword evidence="3" id="KW-1185">Reference proteome</keyword>
<sequence length="113" mass="12961">MQEEEVMKFMLTQYNRCLLKGGKLSPDHYHAQDDPTNKKQPISGKLTSKQLLSENNQLRIFFPRLGGVLKAGSSRVEPSQNGFTKQKRNIAPSNNKRKAEELFREIELEKQGD</sequence>
<organism evidence="2 3">
    <name type="scientific">Salix koriyanagi</name>
    <dbReference type="NCBI Taxonomy" id="2511006"/>
    <lineage>
        <taxon>Eukaryota</taxon>
        <taxon>Viridiplantae</taxon>
        <taxon>Streptophyta</taxon>
        <taxon>Embryophyta</taxon>
        <taxon>Tracheophyta</taxon>
        <taxon>Spermatophyta</taxon>
        <taxon>Magnoliopsida</taxon>
        <taxon>eudicotyledons</taxon>
        <taxon>Gunneridae</taxon>
        <taxon>Pentapetalae</taxon>
        <taxon>rosids</taxon>
        <taxon>fabids</taxon>
        <taxon>Malpighiales</taxon>
        <taxon>Salicaceae</taxon>
        <taxon>Saliceae</taxon>
        <taxon>Salix</taxon>
    </lineage>
</organism>
<dbReference type="AlphaFoldDB" id="A0A9Q0VF70"/>
<name>A0A9Q0VF70_9ROSI</name>
<proteinExistence type="predicted"/>
<feature type="region of interest" description="Disordered" evidence="1">
    <location>
        <begin position="22"/>
        <end position="42"/>
    </location>
</feature>
<feature type="compositionally biased region" description="Basic and acidic residues" evidence="1">
    <location>
        <begin position="25"/>
        <end position="37"/>
    </location>
</feature>
<evidence type="ECO:0000313" key="3">
    <source>
        <dbReference type="Proteomes" id="UP001151752"/>
    </source>
</evidence>
<feature type="region of interest" description="Disordered" evidence="1">
    <location>
        <begin position="72"/>
        <end position="113"/>
    </location>
</feature>
<evidence type="ECO:0000256" key="1">
    <source>
        <dbReference type="SAM" id="MobiDB-lite"/>
    </source>
</evidence>
<reference evidence="2" key="1">
    <citation type="submission" date="2022-11" db="EMBL/GenBank/DDBJ databases">
        <authorList>
            <person name="Hyden B.L."/>
            <person name="Feng K."/>
            <person name="Yates T."/>
            <person name="Jawdy S."/>
            <person name="Smart L.B."/>
            <person name="Muchero W."/>
        </authorList>
    </citation>
    <scope>NUCLEOTIDE SEQUENCE</scope>
    <source>
        <tissue evidence="2">Shoot tip</tissue>
    </source>
</reference>
<comment type="caution">
    <text evidence="2">The sequence shown here is derived from an EMBL/GenBank/DDBJ whole genome shotgun (WGS) entry which is preliminary data.</text>
</comment>
<feature type="compositionally biased region" description="Basic and acidic residues" evidence="1">
    <location>
        <begin position="97"/>
        <end position="113"/>
    </location>
</feature>
<protein>
    <submittedName>
        <fullName evidence="2">Uncharacterized protein</fullName>
    </submittedName>
</protein>
<gene>
    <name evidence="2" type="ORF">OIU74_029595</name>
</gene>
<reference evidence="2" key="2">
    <citation type="journal article" date="2023" name="Int. J. Mol. Sci.">
        <title>De Novo Assembly and Annotation of 11 Diverse Shrub Willow (Salix) Genomes Reveals Novel Gene Organization in Sex-Linked Regions.</title>
        <authorList>
            <person name="Hyden B."/>
            <person name="Feng K."/>
            <person name="Yates T.B."/>
            <person name="Jawdy S."/>
            <person name="Cereghino C."/>
            <person name="Smart L.B."/>
            <person name="Muchero W."/>
        </authorList>
    </citation>
    <scope>NUCLEOTIDE SEQUENCE</scope>
    <source>
        <tissue evidence="2">Shoot tip</tissue>
    </source>
</reference>
<evidence type="ECO:0000313" key="2">
    <source>
        <dbReference type="EMBL" id="KAJ6747156.1"/>
    </source>
</evidence>
<dbReference type="Proteomes" id="UP001151752">
    <property type="component" value="Chromosome 6"/>
</dbReference>
<accession>A0A9Q0VF70</accession>
<dbReference type="EMBL" id="JAPFFM010000009">
    <property type="protein sequence ID" value="KAJ6747156.1"/>
    <property type="molecule type" value="Genomic_DNA"/>
</dbReference>